<evidence type="ECO:0000259" key="22">
    <source>
        <dbReference type="SMART" id="SM00278"/>
    </source>
</evidence>
<evidence type="ECO:0000313" key="26">
    <source>
        <dbReference type="Proteomes" id="UP000676409"/>
    </source>
</evidence>
<evidence type="ECO:0000256" key="19">
    <source>
        <dbReference type="ARBA" id="ARBA00044678"/>
    </source>
</evidence>
<dbReference type="InterPro" id="IPR004013">
    <property type="entry name" value="PHP_dom"/>
</dbReference>
<keyword evidence="14" id="KW-0915">Sodium</keyword>
<keyword evidence="9" id="KW-0548">Nucleotidyltransferase</keyword>
<dbReference type="EC" id="2.7.7.7" evidence="3"/>
<dbReference type="InterPro" id="IPR050243">
    <property type="entry name" value="PHP_phosphatase"/>
</dbReference>
<dbReference type="Pfam" id="PF14716">
    <property type="entry name" value="HHH_8"/>
    <property type="match status" value="1"/>
</dbReference>
<keyword evidence="11" id="KW-0227">DNA damage</keyword>
<comment type="cofactor">
    <cofactor evidence="1">
        <name>Mg(2+)</name>
        <dbReference type="ChEBI" id="CHEBI:18420"/>
    </cofactor>
</comment>
<dbReference type="EMBL" id="CP073078">
    <property type="protein sequence ID" value="QUD86898.1"/>
    <property type="molecule type" value="Genomic_DNA"/>
</dbReference>
<dbReference type="SUPFAM" id="SSF47802">
    <property type="entry name" value="DNA polymerase beta, N-terminal domain-like"/>
    <property type="match status" value="1"/>
</dbReference>
<dbReference type="InterPro" id="IPR027421">
    <property type="entry name" value="DNA_pol_lamdba_lyase_dom_sf"/>
</dbReference>
<feature type="domain" description="Helix-hairpin-helix DNA-binding motif class 1" evidence="22">
    <location>
        <begin position="94"/>
        <end position="113"/>
    </location>
</feature>
<dbReference type="CDD" id="cd07436">
    <property type="entry name" value="PHP_PolX"/>
    <property type="match status" value="1"/>
</dbReference>
<dbReference type="GO" id="GO:0003677">
    <property type="term" value="F:DNA binding"/>
    <property type="evidence" value="ECO:0007669"/>
    <property type="project" value="InterPro"/>
</dbReference>
<dbReference type="Gene3D" id="3.30.210.10">
    <property type="entry name" value="DNA polymerase, thumb domain"/>
    <property type="match status" value="1"/>
</dbReference>
<dbReference type="GO" id="GO:0006281">
    <property type="term" value="P:DNA repair"/>
    <property type="evidence" value="ECO:0007669"/>
    <property type="project" value="UniProtKB-KW"/>
</dbReference>
<keyword evidence="6" id="KW-0488">Methylation</keyword>
<evidence type="ECO:0000256" key="13">
    <source>
        <dbReference type="ARBA" id="ARBA00022932"/>
    </source>
</evidence>
<evidence type="ECO:0000256" key="16">
    <source>
        <dbReference type="ARBA" id="ARBA00035717"/>
    </source>
</evidence>
<dbReference type="InterPro" id="IPR003141">
    <property type="entry name" value="Pol/His_phosphatase_N"/>
</dbReference>
<evidence type="ECO:0000256" key="2">
    <source>
        <dbReference type="ARBA" id="ARBA00004496"/>
    </source>
</evidence>
<keyword evidence="13" id="KW-0239">DNA-directed DNA polymerase</keyword>
<keyword evidence="8" id="KW-0808">Transferase</keyword>
<dbReference type="InterPro" id="IPR028207">
    <property type="entry name" value="DNA_pol_B_palm_palm"/>
</dbReference>
<comment type="catalytic activity">
    <reaction evidence="19">
        <text>a 5'-end 2'-deoxyribose-2'-deoxyribonucleotide-DNA = (2E,4S)-4-hydroxypenten-2-al-5-phosphate + a 5'-end 5'-phospho-2'-deoxyribonucleoside-DNA + H(+)</text>
        <dbReference type="Rhea" id="RHEA:76255"/>
        <dbReference type="Rhea" id="RHEA-COMP:13180"/>
        <dbReference type="Rhea" id="RHEA-COMP:18657"/>
        <dbReference type="ChEBI" id="CHEBI:15378"/>
        <dbReference type="ChEBI" id="CHEBI:136412"/>
        <dbReference type="ChEBI" id="CHEBI:195194"/>
        <dbReference type="ChEBI" id="CHEBI:195195"/>
    </reaction>
</comment>
<dbReference type="InterPro" id="IPR029398">
    <property type="entry name" value="PolB_thumb"/>
</dbReference>
<dbReference type="GO" id="GO:0004527">
    <property type="term" value="F:exonuclease activity"/>
    <property type="evidence" value="ECO:0007669"/>
    <property type="project" value="UniProtKB-KW"/>
</dbReference>
<evidence type="ECO:0000259" key="23">
    <source>
        <dbReference type="SMART" id="SM00481"/>
    </source>
</evidence>
<dbReference type="InterPro" id="IPR002054">
    <property type="entry name" value="DNA-dir_DNA_pol_X"/>
</dbReference>
<dbReference type="InterPro" id="IPR003583">
    <property type="entry name" value="Hlx-hairpin-Hlx_DNA-bd_motif"/>
</dbReference>
<evidence type="ECO:0000256" key="3">
    <source>
        <dbReference type="ARBA" id="ARBA00012417"/>
    </source>
</evidence>
<keyword evidence="7" id="KW-0237">DNA synthesis</keyword>
<evidence type="ECO:0000313" key="25">
    <source>
        <dbReference type="EMBL" id="QUD86898.1"/>
    </source>
</evidence>
<keyword evidence="25" id="KW-0269">Exonuclease</keyword>
<gene>
    <name evidence="25" type="primary">polX</name>
    <name evidence="25" type="ORF">KCG34_17725</name>
</gene>
<feature type="domain" description="Polymerase/histidinol phosphatase N-terminal" evidence="23">
    <location>
        <begin position="340"/>
        <end position="419"/>
    </location>
</feature>
<accession>A0A975ITL3</accession>
<dbReference type="Pfam" id="PF14792">
    <property type="entry name" value="DNA_pol_B_palm"/>
    <property type="match status" value="1"/>
</dbReference>
<dbReference type="PANTHER" id="PTHR36928:SF1">
    <property type="entry name" value="PHOSPHATASE YCDX-RELATED"/>
    <property type="match status" value="1"/>
</dbReference>
<dbReference type="GO" id="GO:0140078">
    <property type="term" value="F:class I DNA-(apurinic or apyrimidinic site) endonuclease activity"/>
    <property type="evidence" value="ECO:0007669"/>
    <property type="project" value="UniProtKB-EC"/>
</dbReference>
<comment type="function">
    <text evidence="20">Repair polymerase that plays a key role in base-excision repair. During this process, the damaged base is excised by specific DNA glycosylases, the DNA backbone is nicked at the abasic site by an apurinic/apyrimidic (AP) endonuclease, and POLB removes 5'-deoxyribose-phosphate from the preincised AP site acting as a 5'-deoxyribose-phosphate lyase (5'-dRP lyase); through its DNA polymerase activity, it adds one nucleotide to the 3' end of the arising single-nucleotide gap. Conducts 'gap-filling' DNA synthesis in a stepwise distributive fashion rather than in a processive fashion as for other DNA polymerases. It is also able to cleave sugar-phosphate bonds 3' to an intact AP site, acting as an AP lyase.</text>
</comment>
<evidence type="ECO:0000256" key="12">
    <source>
        <dbReference type="ARBA" id="ARBA00022843"/>
    </source>
</evidence>
<comment type="catalytic activity">
    <reaction evidence="21">
        <text>DNA(n) + a 2'-deoxyribonucleoside 5'-triphosphate = DNA(n+1) + diphosphate</text>
        <dbReference type="Rhea" id="RHEA:22508"/>
        <dbReference type="Rhea" id="RHEA-COMP:17339"/>
        <dbReference type="Rhea" id="RHEA-COMP:17340"/>
        <dbReference type="ChEBI" id="CHEBI:33019"/>
        <dbReference type="ChEBI" id="CHEBI:61560"/>
        <dbReference type="ChEBI" id="CHEBI:173112"/>
        <dbReference type="EC" id="2.7.7.7"/>
    </reaction>
</comment>
<proteinExistence type="predicted"/>
<evidence type="ECO:0000256" key="9">
    <source>
        <dbReference type="ARBA" id="ARBA00022695"/>
    </source>
</evidence>
<dbReference type="SMART" id="SM00481">
    <property type="entry name" value="POLIIIAc"/>
    <property type="match status" value="1"/>
</dbReference>
<evidence type="ECO:0000256" key="18">
    <source>
        <dbReference type="ARBA" id="ARBA00044632"/>
    </source>
</evidence>
<dbReference type="NCBIfam" id="NF006375">
    <property type="entry name" value="PRK08609.1"/>
    <property type="match status" value="1"/>
</dbReference>
<evidence type="ECO:0000259" key="24">
    <source>
        <dbReference type="SMART" id="SM00483"/>
    </source>
</evidence>
<keyword evidence="12" id="KW-0832">Ubl conjugation</keyword>
<keyword evidence="25" id="KW-0378">Hydrolase</keyword>
<dbReference type="RefSeq" id="WP_211936950.1">
    <property type="nucleotide sequence ID" value="NZ_CP073078.1"/>
</dbReference>
<evidence type="ECO:0000256" key="14">
    <source>
        <dbReference type="ARBA" id="ARBA00023053"/>
    </source>
</evidence>
<dbReference type="InterPro" id="IPR016195">
    <property type="entry name" value="Pol/histidinol_Pase-like"/>
</dbReference>
<dbReference type="Gene3D" id="3.20.20.140">
    <property type="entry name" value="Metal-dependent hydrolases"/>
    <property type="match status" value="1"/>
</dbReference>
<dbReference type="GO" id="GO:0003887">
    <property type="term" value="F:DNA-directed DNA polymerase activity"/>
    <property type="evidence" value="ECO:0007669"/>
    <property type="project" value="UniProtKB-KW"/>
</dbReference>
<evidence type="ECO:0000256" key="15">
    <source>
        <dbReference type="ARBA" id="ARBA00023204"/>
    </source>
</evidence>
<feature type="domain" description="Helix-hairpin-helix DNA-binding motif class 1" evidence="22">
    <location>
        <begin position="54"/>
        <end position="73"/>
    </location>
</feature>
<dbReference type="SUPFAM" id="SSF89550">
    <property type="entry name" value="PHP domain-like"/>
    <property type="match status" value="1"/>
</dbReference>
<evidence type="ECO:0000256" key="10">
    <source>
        <dbReference type="ARBA" id="ARBA00022705"/>
    </source>
</evidence>
<keyword evidence="25" id="KW-0540">Nuclease</keyword>
<dbReference type="KEGG" id="caul:KCG34_17725"/>
<dbReference type="Gene3D" id="1.10.150.110">
    <property type="entry name" value="DNA polymerase beta, N-terminal domain-like"/>
    <property type="match status" value="1"/>
</dbReference>
<dbReference type="PANTHER" id="PTHR36928">
    <property type="entry name" value="PHOSPHATASE YCDX-RELATED"/>
    <property type="match status" value="1"/>
</dbReference>
<evidence type="ECO:0000256" key="17">
    <source>
        <dbReference type="ARBA" id="ARBA00035726"/>
    </source>
</evidence>
<dbReference type="Gene3D" id="3.30.460.10">
    <property type="entry name" value="Beta Polymerase, domain 2"/>
    <property type="match status" value="1"/>
</dbReference>
<dbReference type="AlphaFoldDB" id="A0A975ITL3"/>
<evidence type="ECO:0000256" key="1">
    <source>
        <dbReference type="ARBA" id="ARBA00001946"/>
    </source>
</evidence>
<dbReference type="Pfam" id="PF14791">
    <property type="entry name" value="DNA_pol_B_thumb"/>
    <property type="match status" value="1"/>
</dbReference>
<keyword evidence="15" id="KW-0234">DNA repair</keyword>
<dbReference type="InterPro" id="IPR002008">
    <property type="entry name" value="DNA_pol_X_beta-like"/>
</dbReference>
<dbReference type="InterPro" id="IPR010996">
    <property type="entry name" value="HHH_MUS81"/>
</dbReference>
<dbReference type="SMART" id="SM00483">
    <property type="entry name" value="POLXc"/>
    <property type="match status" value="1"/>
</dbReference>
<dbReference type="InterPro" id="IPR022311">
    <property type="entry name" value="PolX-like"/>
</dbReference>
<evidence type="ECO:0000256" key="11">
    <source>
        <dbReference type="ARBA" id="ARBA00022763"/>
    </source>
</evidence>
<dbReference type="InterPro" id="IPR043519">
    <property type="entry name" value="NT_sf"/>
</dbReference>
<name>A0A975ITL3_9CAUL</name>
<dbReference type="SUPFAM" id="SSF81301">
    <property type="entry name" value="Nucleotidyltransferase"/>
    <property type="match status" value="1"/>
</dbReference>
<evidence type="ECO:0000256" key="20">
    <source>
        <dbReference type="ARBA" id="ARBA00045548"/>
    </source>
</evidence>
<dbReference type="Gene3D" id="1.10.150.20">
    <property type="entry name" value="5' to 3' exonuclease, C-terminal subdomain"/>
    <property type="match status" value="1"/>
</dbReference>
<evidence type="ECO:0000256" key="6">
    <source>
        <dbReference type="ARBA" id="ARBA00022481"/>
    </source>
</evidence>
<dbReference type="Pfam" id="PF14520">
    <property type="entry name" value="HHH_5"/>
    <property type="match status" value="1"/>
</dbReference>
<feature type="domain" description="DNA-directed DNA polymerase X" evidence="24">
    <location>
        <begin position="3"/>
        <end position="316"/>
    </location>
</feature>
<sequence length="572" mass="62795">MAVHNADIVALFERLADLLEIEEANPFRVRAYRRAAMTLQDLPESAAQMVAQGRDLTELPGIGDDLAAKIKEVVETGRLRLLGEVEARTPSTLAALTSVPGLGPKRVHQLYEQLGISTLKQLEAAARAGRLRGLPRFGAALEAKVIEAAGRQATRERRLRISTAEDFARGLETWMKAAPGVGQVVVCGSYRRRRETVGDLDILATAEAAAPLIAHFTRYDEVAQVVSQGPVRSAVRLKSGLQVDLRVVPDESYGAALVYFTGSKAHNIALRRRGQERGLKVNEYGVFQGDRRLAGAREEDVYRALGLDYVDPVLREDRGEIEAAANGDLPRLLTARDIRGDLHAHTRASDGKSSLAEMAAAAAALAYEYVAITDHSRHATIAHGLDPARLAAQIDEIDRLNETLQGIRVLKSSEVDILADGRLDLPDALLDRLDLVVCAVHYQFGLDRRAQTERIVRAMDNRRCNIIAHPSGRLIEERPGYEVDLEQLIEAAAERGCFLELNAHPSRLDLDDVNCRFAKAHGVKIALGTDAHSTIGLGAMRYGVDQARRGWLEPGDVLNTRPWPELKRLLAR</sequence>
<reference evidence="25" key="1">
    <citation type="submission" date="2021-04" db="EMBL/GenBank/DDBJ databases">
        <title>The complete genome sequence of Caulobacter sp. S6.</title>
        <authorList>
            <person name="Tang Y."/>
            <person name="Ouyang W."/>
            <person name="Liu Q."/>
            <person name="Huang B."/>
            <person name="Guo Z."/>
            <person name="Lei P."/>
        </authorList>
    </citation>
    <scope>NUCLEOTIDE SEQUENCE</scope>
    <source>
        <strain evidence="25">S6</strain>
    </source>
</reference>
<keyword evidence="26" id="KW-1185">Reference proteome</keyword>
<dbReference type="GO" id="GO:0008270">
    <property type="term" value="F:zinc ion binding"/>
    <property type="evidence" value="ECO:0007669"/>
    <property type="project" value="TreeGrafter"/>
</dbReference>
<dbReference type="PIRSF" id="PIRSF005047">
    <property type="entry name" value="UCP005047_YshC"/>
    <property type="match status" value="1"/>
</dbReference>
<dbReference type="GO" id="GO:0005829">
    <property type="term" value="C:cytosol"/>
    <property type="evidence" value="ECO:0007669"/>
    <property type="project" value="TreeGrafter"/>
</dbReference>
<feature type="domain" description="Helix-hairpin-helix DNA-binding motif class 1" evidence="22">
    <location>
        <begin position="129"/>
        <end position="148"/>
    </location>
</feature>
<keyword evidence="10" id="KW-0235">DNA replication</keyword>
<evidence type="ECO:0000256" key="5">
    <source>
        <dbReference type="ARBA" id="ARBA00020020"/>
    </source>
</evidence>
<evidence type="ECO:0000256" key="21">
    <source>
        <dbReference type="ARBA" id="ARBA00049244"/>
    </source>
</evidence>
<evidence type="ECO:0000256" key="7">
    <source>
        <dbReference type="ARBA" id="ARBA00022634"/>
    </source>
</evidence>
<dbReference type="Proteomes" id="UP000676409">
    <property type="component" value="Chromosome"/>
</dbReference>
<dbReference type="InterPro" id="IPR037160">
    <property type="entry name" value="DNA_Pol_thumb_sf"/>
</dbReference>
<dbReference type="InterPro" id="IPR047967">
    <property type="entry name" value="PolX_PHP"/>
</dbReference>
<comment type="subcellular location">
    <subcellularLocation>
        <location evidence="2">Cytoplasm</location>
    </subcellularLocation>
</comment>
<comment type="catalytic activity">
    <reaction evidence="18">
        <text>2'-deoxyribonucleotide-(2'-deoxyribose 5'-phosphate)-2'-deoxyribonucleotide-DNA = a 3'-end 2'-deoxyribonucleotide-(2,3-dehydro-2,3-deoxyribose 5'-phosphate)-DNA + a 5'-end 5'-phospho-2'-deoxyribonucleoside-DNA + H(+)</text>
        <dbReference type="Rhea" id="RHEA:66592"/>
        <dbReference type="Rhea" id="RHEA-COMP:13180"/>
        <dbReference type="Rhea" id="RHEA-COMP:16897"/>
        <dbReference type="Rhea" id="RHEA-COMP:17067"/>
        <dbReference type="ChEBI" id="CHEBI:15378"/>
        <dbReference type="ChEBI" id="CHEBI:136412"/>
        <dbReference type="ChEBI" id="CHEBI:157695"/>
        <dbReference type="ChEBI" id="CHEBI:167181"/>
        <dbReference type="EC" id="4.2.99.18"/>
    </reaction>
</comment>
<evidence type="ECO:0000256" key="8">
    <source>
        <dbReference type="ARBA" id="ARBA00022679"/>
    </source>
</evidence>
<dbReference type="Pfam" id="PF02811">
    <property type="entry name" value="PHP"/>
    <property type="match status" value="1"/>
</dbReference>
<dbReference type="EC" id="4.2.99.18" evidence="4"/>
<evidence type="ECO:0000256" key="4">
    <source>
        <dbReference type="ARBA" id="ARBA00012720"/>
    </source>
</evidence>
<dbReference type="FunFam" id="3.20.20.140:FF:000047">
    <property type="entry name" value="PHP domain-containing protein"/>
    <property type="match status" value="1"/>
</dbReference>
<protein>
    <recommendedName>
        <fullName evidence="5">DNA polymerase beta</fullName>
        <ecNumber evidence="3">2.7.7.7</ecNumber>
        <ecNumber evidence="4">4.2.99.18</ecNumber>
    </recommendedName>
    <alternativeName>
        <fullName evidence="16">5'-deoxyribose-phosphate lyase</fullName>
    </alternativeName>
    <alternativeName>
        <fullName evidence="17">AP lyase</fullName>
    </alternativeName>
</protein>
<dbReference type="PRINTS" id="PR00870">
    <property type="entry name" value="DNAPOLXBETA"/>
</dbReference>
<dbReference type="SMART" id="SM00278">
    <property type="entry name" value="HhH1"/>
    <property type="match status" value="3"/>
</dbReference>
<dbReference type="CDD" id="cd00141">
    <property type="entry name" value="NT_POLXc"/>
    <property type="match status" value="1"/>
</dbReference>
<organism evidence="25 26">
    <name type="scientific">Phenylobacterium montanum</name>
    <dbReference type="NCBI Taxonomy" id="2823693"/>
    <lineage>
        <taxon>Bacteria</taxon>
        <taxon>Pseudomonadati</taxon>
        <taxon>Pseudomonadota</taxon>
        <taxon>Alphaproteobacteria</taxon>
        <taxon>Caulobacterales</taxon>
        <taxon>Caulobacteraceae</taxon>
        <taxon>Phenylobacterium</taxon>
    </lineage>
</organism>
<dbReference type="GO" id="GO:0042578">
    <property type="term" value="F:phosphoric ester hydrolase activity"/>
    <property type="evidence" value="ECO:0007669"/>
    <property type="project" value="TreeGrafter"/>
</dbReference>